<accession>A0A8T0WES3</accession>
<feature type="compositionally biased region" description="Pro residues" evidence="1">
    <location>
        <begin position="61"/>
        <end position="71"/>
    </location>
</feature>
<feature type="compositionally biased region" description="Basic residues" evidence="1">
    <location>
        <begin position="135"/>
        <end position="149"/>
    </location>
</feature>
<dbReference type="GO" id="GO:0005509">
    <property type="term" value="F:calcium ion binding"/>
    <property type="evidence" value="ECO:0007669"/>
    <property type="project" value="InterPro"/>
</dbReference>
<dbReference type="GO" id="GO:0005544">
    <property type="term" value="F:calcium-dependent phospholipid binding"/>
    <property type="evidence" value="ECO:0007669"/>
    <property type="project" value="InterPro"/>
</dbReference>
<evidence type="ECO:0000313" key="2">
    <source>
        <dbReference type="EMBL" id="KAG2643814.1"/>
    </source>
</evidence>
<feature type="compositionally biased region" description="Low complexity" evidence="1">
    <location>
        <begin position="98"/>
        <end position="111"/>
    </location>
</feature>
<gene>
    <name evidence="2" type="ORF">PVAP13_2KG348800</name>
</gene>
<sequence>MRFICVRRGFKTAVVLADGDAGRGDAKRVLCAEHFTRTGRDGGHHGVCGVGGGVRGDPRRPAAPGPPPGPAEPRRAAADQGGLPRLVRRGPRRGGAGEPPRGLLRPGGRVPQAALPVGAGAGGARRRGGAGGGGGRRHRGRLPRPRRGLHAPEAGPALLHQAGLPGQVQQEPRPGHGHRAVASLPEAAGGSCGLPQVAPRRAQPAHRQMRRQEAARHQERRRRVRRRRGRDPRDVQQEEHPAAQAGLLQLQAHIRAILGSDDVDIDEIRSAFKSCYGRNLADFIRESLPQSDYRDFLVAVARGSAAS</sequence>
<feature type="region of interest" description="Disordered" evidence="1">
    <location>
        <begin position="186"/>
        <end position="243"/>
    </location>
</feature>
<dbReference type="Proteomes" id="UP000823388">
    <property type="component" value="Chromosome 2K"/>
</dbReference>
<dbReference type="Gene3D" id="1.10.220.10">
    <property type="entry name" value="Annexin"/>
    <property type="match status" value="1"/>
</dbReference>
<dbReference type="InterPro" id="IPR037104">
    <property type="entry name" value="Annexin_sf"/>
</dbReference>
<name>A0A8T0WES3_PANVG</name>
<dbReference type="SUPFAM" id="SSF47874">
    <property type="entry name" value="Annexin"/>
    <property type="match status" value="1"/>
</dbReference>
<feature type="compositionally biased region" description="Gly residues" evidence="1">
    <location>
        <begin position="45"/>
        <end position="55"/>
    </location>
</feature>
<dbReference type="EMBL" id="CM029039">
    <property type="protein sequence ID" value="KAG2643814.1"/>
    <property type="molecule type" value="Genomic_DNA"/>
</dbReference>
<dbReference type="AlphaFoldDB" id="A0A8T0WES3"/>
<feature type="compositionally biased region" description="Basic residues" evidence="1">
    <location>
        <begin position="218"/>
        <end position="230"/>
    </location>
</feature>
<protein>
    <submittedName>
        <fullName evidence="2">Uncharacterized protein</fullName>
    </submittedName>
</protein>
<comment type="caution">
    <text evidence="2">The sequence shown here is derived from an EMBL/GenBank/DDBJ whole genome shotgun (WGS) entry which is preliminary data.</text>
</comment>
<evidence type="ECO:0000256" key="1">
    <source>
        <dbReference type="SAM" id="MobiDB-lite"/>
    </source>
</evidence>
<keyword evidence="3" id="KW-1185">Reference proteome</keyword>
<organism evidence="2 3">
    <name type="scientific">Panicum virgatum</name>
    <name type="common">Blackwell switchgrass</name>
    <dbReference type="NCBI Taxonomy" id="38727"/>
    <lineage>
        <taxon>Eukaryota</taxon>
        <taxon>Viridiplantae</taxon>
        <taxon>Streptophyta</taxon>
        <taxon>Embryophyta</taxon>
        <taxon>Tracheophyta</taxon>
        <taxon>Spermatophyta</taxon>
        <taxon>Magnoliopsida</taxon>
        <taxon>Liliopsida</taxon>
        <taxon>Poales</taxon>
        <taxon>Poaceae</taxon>
        <taxon>PACMAD clade</taxon>
        <taxon>Panicoideae</taxon>
        <taxon>Panicodae</taxon>
        <taxon>Paniceae</taxon>
        <taxon>Panicinae</taxon>
        <taxon>Panicum</taxon>
        <taxon>Panicum sect. Hiantes</taxon>
    </lineage>
</organism>
<feature type="compositionally biased region" description="Gly residues" evidence="1">
    <location>
        <begin position="119"/>
        <end position="134"/>
    </location>
</feature>
<reference evidence="2" key="1">
    <citation type="submission" date="2020-05" db="EMBL/GenBank/DDBJ databases">
        <title>WGS assembly of Panicum virgatum.</title>
        <authorList>
            <person name="Lovell J.T."/>
            <person name="Jenkins J."/>
            <person name="Shu S."/>
            <person name="Juenger T.E."/>
            <person name="Schmutz J."/>
        </authorList>
    </citation>
    <scope>NUCLEOTIDE SEQUENCE</scope>
    <source>
        <strain evidence="2">AP13</strain>
    </source>
</reference>
<feature type="compositionally biased region" description="Basic and acidic residues" evidence="1">
    <location>
        <begin position="231"/>
        <end position="241"/>
    </location>
</feature>
<proteinExistence type="predicted"/>
<evidence type="ECO:0000313" key="3">
    <source>
        <dbReference type="Proteomes" id="UP000823388"/>
    </source>
</evidence>
<feature type="region of interest" description="Disordered" evidence="1">
    <location>
        <begin position="41"/>
        <end position="152"/>
    </location>
</feature>